<organism evidence="2 3">
    <name type="scientific">Edaphochlamys debaryana</name>
    <dbReference type="NCBI Taxonomy" id="47281"/>
    <lineage>
        <taxon>Eukaryota</taxon>
        <taxon>Viridiplantae</taxon>
        <taxon>Chlorophyta</taxon>
        <taxon>core chlorophytes</taxon>
        <taxon>Chlorophyceae</taxon>
        <taxon>CS clade</taxon>
        <taxon>Chlamydomonadales</taxon>
        <taxon>Chlamydomonadales incertae sedis</taxon>
        <taxon>Edaphochlamys</taxon>
    </lineage>
</organism>
<feature type="compositionally biased region" description="Low complexity" evidence="1">
    <location>
        <begin position="21"/>
        <end position="32"/>
    </location>
</feature>
<feature type="compositionally biased region" description="Gly residues" evidence="1">
    <location>
        <begin position="74"/>
        <end position="92"/>
    </location>
</feature>
<evidence type="ECO:0000256" key="1">
    <source>
        <dbReference type="SAM" id="MobiDB-lite"/>
    </source>
</evidence>
<feature type="region of interest" description="Disordered" evidence="1">
    <location>
        <begin position="505"/>
        <end position="526"/>
    </location>
</feature>
<feature type="compositionally biased region" description="Gly residues" evidence="1">
    <location>
        <begin position="292"/>
        <end position="307"/>
    </location>
</feature>
<feature type="compositionally biased region" description="Low complexity" evidence="1">
    <location>
        <begin position="239"/>
        <end position="250"/>
    </location>
</feature>
<comment type="caution">
    <text evidence="2">The sequence shown here is derived from an EMBL/GenBank/DDBJ whole genome shotgun (WGS) entry which is preliminary data.</text>
</comment>
<name>A0A835XQT3_9CHLO</name>
<protein>
    <submittedName>
        <fullName evidence="2">Uncharacterized protein</fullName>
    </submittedName>
</protein>
<dbReference type="AlphaFoldDB" id="A0A835XQT3"/>
<feature type="compositionally biased region" description="Low complexity" evidence="1">
    <location>
        <begin position="178"/>
        <end position="187"/>
    </location>
</feature>
<feature type="region of interest" description="Disordered" evidence="1">
    <location>
        <begin position="402"/>
        <end position="430"/>
    </location>
</feature>
<feature type="region of interest" description="Disordered" evidence="1">
    <location>
        <begin position="338"/>
        <end position="357"/>
    </location>
</feature>
<sequence>MTGLTSSGVAAFVAAAAADDGGEAADGSGAASPHQPYTPGSSSAAAAALMRARARRGSLPLTYMSSGGAGGSIGGAGTGGTGSGTGGTGSGTGEEPDSPGLRPVPRTMSGVALVRLALSTCDVAEQELMGGEGALGRSRCSSRAGSMVGMILPPIGPGEAQPGPGPGPGLGPAGASGSGAAPSPAEAARQRRTARRTVSFVGHDESDEEGGVGAGGGCNPPSAPPSAVSDGAAWGESQAAASGPGRARPGPAGGTLWDRLRGGGMGLGRPQSPRAASTGSGVGMEGPVNSTDGGGGGGGGGSNGGSGSPSPAAAGLALHALGAMQEGDPFSLVAAVRQRQRRETSARARGPSMDASQHGAQAGWQEEEADAERLAAAQAILADYVPHRAGAAAAARAISTGASGGGGPGGSPLQRAPSLHRAPSLGAPSARRELSFTGQALNRQPSTAAANALGGVSFSRRTSSGLAAHVLTADGGAAPIGVVPVDESDSTTARVAALAARYGGAPAPDEVAGDAGPERSGLMRQKSRKLQEALVQANPAAFTEAAAEAAEAEYRALSERAVSRLKALEEDPTSGEGVVRQLDEAVQALRAQRPYFLPPVVAREKVERGYVEQASTVARVWSVEESLFAERKKETESHDLYDTEKVRSQQFVLDWSRVVAKSRFRRLVARGDSGVRHSGQSLDEELAEVREELEKAGGFIRSAFAYYSNMSSGISSTEVMTMGVGAWAAFCADAGVTSEGTRGTTALDLQNIFVAVNFEEEQGTAEAEANDDDAMVRFEFIEGLVRAAFGRYITTRRMDDASDAVAALLADVSSAPGLPPEARVDPNDFRRDRFYTPDVEAVLREYGELLAAAQRLYRARDRTKFFWPEHWLSFLEANRLLGLATGVERREAKLVYAWSQSLVVDELRRRQRAVSLKPWDFVEAVARLADLMSPPGHKEIRAYFAAQGRPPPEPERLVYEYYLAVGDAGTELKRPSAELVCAPTRPLAVKLRLLCEHLAASLGEAWGGRGAKEVAQKVAKMATYLSGGIEMG</sequence>
<feature type="region of interest" description="Disordered" evidence="1">
    <location>
        <begin position="152"/>
        <end position="311"/>
    </location>
</feature>
<evidence type="ECO:0000313" key="2">
    <source>
        <dbReference type="EMBL" id="KAG2484429.1"/>
    </source>
</evidence>
<feature type="region of interest" description="Disordered" evidence="1">
    <location>
        <begin position="74"/>
        <end position="106"/>
    </location>
</feature>
<evidence type="ECO:0000313" key="3">
    <source>
        <dbReference type="Proteomes" id="UP000612055"/>
    </source>
</evidence>
<proteinExistence type="predicted"/>
<reference evidence="2" key="1">
    <citation type="journal article" date="2020" name="bioRxiv">
        <title>Comparative genomics of Chlamydomonas.</title>
        <authorList>
            <person name="Craig R.J."/>
            <person name="Hasan A.R."/>
            <person name="Ness R.W."/>
            <person name="Keightley P.D."/>
        </authorList>
    </citation>
    <scope>NUCLEOTIDE SEQUENCE</scope>
    <source>
        <strain evidence="2">CCAP 11/70</strain>
    </source>
</reference>
<dbReference type="EMBL" id="JAEHOE010000150">
    <property type="protein sequence ID" value="KAG2484429.1"/>
    <property type="molecule type" value="Genomic_DNA"/>
</dbReference>
<gene>
    <name evidence="2" type="ORF">HYH03_016739</name>
</gene>
<accession>A0A835XQT3</accession>
<feature type="region of interest" description="Disordered" evidence="1">
    <location>
        <begin position="21"/>
        <end position="44"/>
    </location>
</feature>
<dbReference type="OrthoDB" id="120976at2759"/>
<keyword evidence="3" id="KW-1185">Reference proteome</keyword>
<dbReference type="Proteomes" id="UP000612055">
    <property type="component" value="Unassembled WGS sequence"/>
</dbReference>